<name>A0A0F6W615_9BACT</name>
<protein>
    <submittedName>
        <fullName evidence="1">Uncharacterized protein</fullName>
    </submittedName>
</protein>
<dbReference type="Proteomes" id="UP000034883">
    <property type="component" value="Chromosome"/>
</dbReference>
<keyword evidence="2" id="KW-1185">Reference proteome</keyword>
<organism evidence="1 2">
    <name type="scientific">Sandaracinus amylolyticus</name>
    <dbReference type="NCBI Taxonomy" id="927083"/>
    <lineage>
        <taxon>Bacteria</taxon>
        <taxon>Pseudomonadati</taxon>
        <taxon>Myxococcota</taxon>
        <taxon>Polyangia</taxon>
        <taxon>Polyangiales</taxon>
        <taxon>Sandaracinaceae</taxon>
        <taxon>Sandaracinus</taxon>
    </lineage>
</organism>
<evidence type="ECO:0000313" key="2">
    <source>
        <dbReference type="Proteomes" id="UP000034883"/>
    </source>
</evidence>
<dbReference type="KEGG" id="samy:DB32_005479"/>
<accession>A0A0F6W615</accession>
<evidence type="ECO:0000313" key="1">
    <source>
        <dbReference type="EMBL" id="AKF08330.1"/>
    </source>
</evidence>
<gene>
    <name evidence="1" type="ORF">DB32_005479</name>
</gene>
<dbReference type="STRING" id="927083.DB32_005479"/>
<proteinExistence type="predicted"/>
<reference evidence="1 2" key="1">
    <citation type="submission" date="2015-03" db="EMBL/GenBank/DDBJ databases">
        <title>Genome assembly of Sandaracinus amylolyticus DSM 53668.</title>
        <authorList>
            <person name="Sharma G."/>
            <person name="Subramanian S."/>
        </authorList>
    </citation>
    <scope>NUCLEOTIDE SEQUENCE [LARGE SCALE GENOMIC DNA]</scope>
    <source>
        <strain evidence="1 2">DSM 53668</strain>
    </source>
</reference>
<sequence>MRRACSGTLADMFFVDFDQERGLAVVGLAPPGTDADWIAYADAIDEMNRTIPPGVRPVLLQLIRSGMPMPSALVRRRLADLRATIRRDAINVVVSDSATLRAAQTALDWVRKPHYDSSTHAAVESAIAHVERALGSPAPGLGRLAARAELAMRR</sequence>
<dbReference type="AlphaFoldDB" id="A0A0F6W615"/>
<dbReference type="EMBL" id="CP011125">
    <property type="protein sequence ID" value="AKF08330.1"/>
    <property type="molecule type" value="Genomic_DNA"/>
</dbReference>